<organism evidence="2 3">
    <name type="scientific">Punica granatum</name>
    <name type="common">Pomegranate</name>
    <dbReference type="NCBI Taxonomy" id="22663"/>
    <lineage>
        <taxon>Eukaryota</taxon>
        <taxon>Viridiplantae</taxon>
        <taxon>Streptophyta</taxon>
        <taxon>Embryophyta</taxon>
        <taxon>Tracheophyta</taxon>
        <taxon>Spermatophyta</taxon>
        <taxon>Magnoliopsida</taxon>
        <taxon>eudicotyledons</taxon>
        <taxon>Gunneridae</taxon>
        <taxon>Pentapetalae</taxon>
        <taxon>rosids</taxon>
        <taxon>malvids</taxon>
        <taxon>Myrtales</taxon>
        <taxon>Lythraceae</taxon>
        <taxon>Punica</taxon>
    </lineage>
</organism>
<keyword evidence="3" id="KW-1185">Reference proteome</keyword>
<dbReference type="AlphaFoldDB" id="A0A2I0L635"/>
<evidence type="ECO:0000256" key="1">
    <source>
        <dbReference type="SAM" id="MobiDB-lite"/>
    </source>
</evidence>
<reference evidence="2 3" key="1">
    <citation type="submission" date="2017-11" db="EMBL/GenBank/DDBJ databases">
        <title>De-novo sequencing of pomegranate (Punica granatum L.) genome.</title>
        <authorList>
            <person name="Akparov Z."/>
            <person name="Amiraslanov A."/>
            <person name="Hajiyeva S."/>
            <person name="Abbasov M."/>
            <person name="Kaur K."/>
            <person name="Hamwieh A."/>
            <person name="Solovyev V."/>
            <person name="Salamov A."/>
            <person name="Braich B."/>
            <person name="Kosarev P."/>
            <person name="Mahmoud A."/>
            <person name="Hajiyev E."/>
            <person name="Babayeva S."/>
            <person name="Izzatullayeva V."/>
            <person name="Mammadov A."/>
            <person name="Mammadov A."/>
            <person name="Sharifova S."/>
            <person name="Ojaghi J."/>
            <person name="Eynullazada K."/>
            <person name="Bayramov B."/>
            <person name="Abdulazimova A."/>
            <person name="Shahmuradov I."/>
        </authorList>
    </citation>
    <scope>NUCLEOTIDE SEQUENCE [LARGE SCALE GENOMIC DNA]</scope>
    <source>
        <strain evidence="3">cv. AG2017</strain>
        <tissue evidence="2">Leaf</tissue>
    </source>
</reference>
<sequence length="157" mass="17502">MWPFLKGMDSMICLEGRPICADREGSERVGQRERARGPGAGGWESAEQRESAGGPCQWRGRATKLAKKKCEGEEKEQYARPRDYAHELMGIFANGSFFQPMIAPLVRTPYTSITAHTMEAASSGTAVGFIAYFHPMGLLLCELKIEEADVPHFRNNY</sequence>
<feature type="region of interest" description="Disordered" evidence="1">
    <location>
        <begin position="23"/>
        <end position="58"/>
    </location>
</feature>
<proteinExistence type="predicted"/>
<gene>
    <name evidence="2" type="ORF">CRG98_003406</name>
</gene>
<dbReference type="EMBL" id="PGOL01000128">
    <property type="protein sequence ID" value="PKI76179.1"/>
    <property type="molecule type" value="Genomic_DNA"/>
</dbReference>
<dbReference type="Proteomes" id="UP000233551">
    <property type="component" value="Unassembled WGS sequence"/>
</dbReference>
<evidence type="ECO:0000313" key="3">
    <source>
        <dbReference type="Proteomes" id="UP000233551"/>
    </source>
</evidence>
<protein>
    <submittedName>
        <fullName evidence="2">Uncharacterized protein</fullName>
    </submittedName>
</protein>
<evidence type="ECO:0000313" key="2">
    <source>
        <dbReference type="EMBL" id="PKI76179.1"/>
    </source>
</evidence>
<feature type="compositionally biased region" description="Basic and acidic residues" evidence="1">
    <location>
        <begin position="23"/>
        <end position="36"/>
    </location>
</feature>
<comment type="caution">
    <text evidence="2">The sequence shown here is derived from an EMBL/GenBank/DDBJ whole genome shotgun (WGS) entry which is preliminary data.</text>
</comment>
<name>A0A2I0L635_PUNGR</name>
<accession>A0A2I0L635</accession>